<dbReference type="PANTHER" id="PTHR31495:SF1">
    <property type="entry name" value="INACTIVE PEROXYGENASE-LIKE PROTEIN-RELATED"/>
    <property type="match status" value="1"/>
</dbReference>
<comment type="caution">
    <text evidence="2">The sequence shown here is derived from an EMBL/GenBank/DDBJ whole genome shotgun (WGS) entry which is preliminary data.</text>
</comment>
<dbReference type="InterPro" id="IPR007736">
    <property type="entry name" value="Caleosin-related"/>
</dbReference>
<accession>A0A9Q0CRK1</accession>
<evidence type="ECO:0000256" key="1">
    <source>
        <dbReference type="ARBA" id="ARBA00006765"/>
    </source>
</evidence>
<comment type="similarity">
    <text evidence="1">Belongs to the caleosin family.</text>
</comment>
<evidence type="ECO:0000313" key="2">
    <source>
        <dbReference type="EMBL" id="KAJ1698859.1"/>
    </source>
</evidence>
<dbReference type="AlphaFoldDB" id="A0A9Q0CRK1"/>
<dbReference type="GO" id="GO:0005509">
    <property type="term" value="F:calcium ion binding"/>
    <property type="evidence" value="ECO:0007669"/>
    <property type="project" value="TreeGrafter"/>
</dbReference>
<dbReference type="OrthoDB" id="640742at2759"/>
<name>A0A9Q0CRK1_9POAL</name>
<evidence type="ECO:0008006" key="4">
    <source>
        <dbReference type="Google" id="ProtNLM"/>
    </source>
</evidence>
<dbReference type="GO" id="GO:0004497">
    <property type="term" value="F:monooxygenase activity"/>
    <property type="evidence" value="ECO:0007669"/>
    <property type="project" value="TreeGrafter"/>
</dbReference>
<sequence length="231" mass="25679">MAGVTRKEWKQTTMRLHKLSNYIFLCVFCVFHLEKAADATASSTSGIYANYDNLTPLQKHIAFFDRNKDGRVYPAEAIEGMMAIGFNMDLATYAAGLIVGGLSGATAPPGTIPGLLDPVYVENIKKGIHRSHSGSYDKEGRFVPEKFEEAFAKYGKTKPNALTLLEIDQLIKGNREPNDPMGPLSETVEWKLLYIAARDKKDGFLYKDTARGAFNGSLWDKMAKQRSSRTN</sequence>
<dbReference type="PANTHER" id="PTHR31495">
    <property type="entry name" value="PEROXYGENASE 3-RELATED"/>
    <property type="match status" value="1"/>
</dbReference>
<evidence type="ECO:0000313" key="3">
    <source>
        <dbReference type="Proteomes" id="UP001151287"/>
    </source>
</evidence>
<organism evidence="2 3">
    <name type="scientific">Rhynchospora breviuscula</name>
    <dbReference type="NCBI Taxonomy" id="2022672"/>
    <lineage>
        <taxon>Eukaryota</taxon>
        <taxon>Viridiplantae</taxon>
        <taxon>Streptophyta</taxon>
        <taxon>Embryophyta</taxon>
        <taxon>Tracheophyta</taxon>
        <taxon>Spermatophyta</taxon>
        <taxon>Magnoliopsida</taxon>
        <taxon>Liliopsida</taxon>
        <taxon>Poales</taxon>
        <taxon>Cyperaceae</taxon>
        <taxon>Cyperoideae</taxon>
        <taxon>Rhynchosporeae</taxon>
        <taxon>Rhynchospora</taxon>
    </lineage>
</organism>
<dbReference type="Pfam" id="PF05042">
    <property type="entry name" value="Caleosin"/>
    <property type="match status" value="1"/>
</dbReference>
<protein>
    <recommendedName>
        <fullName evidence="4">Caleosin</fullName>
    </recommendedName>
</protein>
<proteinExistence type="inferred from homology"/>
<gene>
    <name evidence="2" type="ORF">LUZ63_007371</name>
</gene>
<dbReference type="Proteomes" id="UP001151287">
    <property type="component" value="Unassembled WGS sequence"/>
</dbReference>
<dbReference type="EMBL" id="JAMQYH010000002">
    <property type="protein sequence ID" value="KAJ1698859.1"/>
    <property type="molecule type" value="Genomic_DNA"/>
</dbReference>
<reference evidence="2" key="1">
    <citation type="journal article" date="2022" name="Cell">
        <title>Repeat-based holocentromeres influence genome architecture and karyotype evolution.</title>
        <authorList>
            <person name="Hofstatter P.G."/>
            <person name="Thangavel G."/>
            <person name="Lux T."/>
            <person name="Neumann P."/>
            <person name="Vondrak T."/>
            <person name="Novak P."/>
            <person name="Zhang M."/>
            <person name="Costa L."/>
            <person name="Castellani M."/>
            <person name="Scott A."/>
            <person name="Toegelov H."/>
            <person name="Fuchs J."/>
            <person name="Mata-Sucre Y."/>
            <person name="Dias Y."/>
            <person name="Vanzela A.L.L."/>
            <person name="Huettel B."/>
            <person name="Almeida C.C.S."/>
            <person name="Simkova H."/>
            <person name="Souza G."/>
            <person name="Pedrosa-Harand A."/>
            <person name="Macas J."/>
            <person name="Mayer K.F.X."/>
            <person name="Houben A."/>
            <person name="Marques A."/>
        </authorList>
    </citation>
    <scope>NUCLEOTIDE SEQUENCE</scope>
    <source>
        <strain evidence="2">RhyBre1mFocal</strain>
    </source>
</reference>
<keyword evidence="3" id="KW-1185">Reference proteome</keyword>